<reference evidence="1" key="1">
    <citation type="submission" date="2012-05" db="EMBL/GenBank/DDBJ databases">
        <authorList>
            <person name="Krishnakumar V."/>
            <person name="Cheung F."/>
            <person name="Xiao Y."/>
            <person name="Chan A."/>
            <person name="Moskal W.A."/>
            <person name="Town C.D."/>
        </authorList>
    </citation>
    <scope>NUCLEOTIDE SEQUENCE</scope>
</reference>
<sequence>MTAGVSSMPTVVRVIILLKHKAVYNYQRSAPFSCLCCSMAMSVHLEELPTTADNFSNGWVGARESTLVPLLLRVQVYWTLKQLDSETNHRLFTLSKITRNALLGRTDSAGVELHLQGLEMGPLIPKVVHPLLLCCVMGHVLFHLDL</sequence>
<dbReference type="AlphaFoldDB" id="I3S9I8"/>
<accession>I3S9I8</accession>
<proteinExistence type="evidence at transcript level"/>
<protein>
    <submittedName>
        <fullName evidence="1">Uncharacterized protein</fullName>
    </submittedName>
</protein>
<name>I3S9I8_LOTJA</name>
<dbReference type="EMBL" id="BT137135">
    <property type="protein sequence ID" value="AFK36930.1"/>
    <property type="molecule type" value="mRNA"/>
</dbReference>
<evidence type="ECO:0000313" key="1">
    <source>
        <dbReference type="EMBL" id="AFK36930.1"/>
    </source>
</evidence>
<organism evidence="1">
    <name type="scientific">Lotus japonicus</name>
    <name type="common">Lotus corniculatus var. japonicus</name>
    <dbReference type="NCBI Taxonomy" id="34305"/>
    <lineage>
        <taxon>Eukaryota</taxon>
        <taxon>Viridiplantae</taxon>
        <taxon>Streptophyta</taxon>
        <taxon>Embryophyta</taxon>
        <taxon>Tracheophyta</taxon>
        <taxon>Spermatophyta</taxon>
        <taxon>Magnoliopsida</taxon>
        <taxon>eudicotyledons</taxon>
        <taxon>Gunneridae</taxon>
        <taxon>Pentapetalae</taxon>
        <taxon>rosids</taxon>
        <taxon>fabids</taxon>
        <taxon>Fabales</taxon>
        <taxon>Fabaceae</taxon>
        <taxon>Papilionoideae</taxon>
        <taxon>50 kb inversion clade</taxon>
        <taxon>NPAAA clade</taxon>
        <taxon>Hologalegina</taxon>
        <taxon>robinioid clade</taxon>
        <taxon>Loteae</taxon>
        <taxon>Lotus</taxon>
    </lineage>
</organism>